<evidence type="ECO:0000313" key="2">
    <source>
        <dbReference type="EMBL" id="MCP2262486.1"/>
    </source>
</evidence>
<dbReference type="RefSeq" id="WP_253674677.1">
    <property type="nucleotide sequence ID" value="NZ_JAMTCP010000072.1"/>
</dbReference>
<accession>A0ABT1I3W1</accession>
<dbReference type="Proteomes" id="UP001205311">
    <property type="component" value="Unassembled WGS sequence"/>
</dbReference>
<dbReference type="EMBL" id="JAMTCP010000072">
    <property type="protein sequence ID" value="MCP2262486.1"/>
    <property type="molecule type" value="Genomic_DNA"/>
</dbReference>
<comment type="caution">
    <text evidence="2">The sequence shown here is derived from an EMBL/GenBank/DDBJ whole genome shotgun (WGS) entry which is preliminary data.</text>
</comment>
<sequence length="171" mass="19680">MLLDAEQFRKHLTGFDRSAWRFETQPTYTMPNEQESLARFLSGEPQPEGHNAGWHGTVRSLVAEGKSIGRVRTVRKPLTDYQRYQLAWGIPGNVEAGEDIRILDLTDLDLDLPTQDFWLFDESVVVDLNFRPDGTLINIERREDADLAQYLKWRDLALAHAVPVSEWNART</sequence>
<feature type="domain" description="DUF6879" evidence="1">
    <location>
        <begin position="6"/>
        <end position="168"/>
    </location>
</feature>
<name>A0ABT1I3W1_STRSD</name>
<proteinExistence type="predicted"/>
<evidence type="ECO:0000259" key="1">
    <source>
        <dbReference type="Pfam" id="PF21806"/>
    </source>
</evidence>
<reference evidence="2 3" key="1">
    <citation type="submission" date="2022-06" db="EMBL/GenBank/DDBJ databases">
        <title>Genomic Encyclopedia of Archaeal and Bacterial Type Strains, Phase II (KMG-II): from individual species to whole genera.</title>
        <authorList>
            <person name="Goeker M."/>
        </authorList>
    </citation>
    <scope>NUCLEOTIDE SEQUENCE [LARGE SCALE GENOMIC DNA]</scope>
    <source>
        <strain evidence="2 3">DSM 40477</strain>
    </source>
</reference>
<protein>
    <recommendedName>
        <fullName evidence="1">DUF6879 domain-containing protein</fullName>
    </recommendedName>
</protein>
<gene>
    <name evidence="2" type="ORF">LX15_006225</name>
</gene>
<dbReference type="InterPro" id="IPR049244">
    <property type="entry name" value="DUF6879"/>
</dbReference>
<organism evidence="2 3">
    <name type="scientific">Streptoalloteichus tenebrarius (strain ATCC 17920 / DSM 40477 / JCM 4838 / CBS 697.72 / NBRC 16177 / NCIMB 11028 / NRRL B-12390 / A12253. 1 / ISP 5477)</name>
    <name type="common">Streptomyces tenebrarius</name>
    <dbReference type="NCBI Taxonomy" id="1933"/>
    <lineage>
        <taxon>Bacteria</taxon>
        <taxon>Bacillati</taxon>
        <taxon>Actinomycetota</taxon>
        <taxon>Actinomycetes</taxon>
        <taxon>Pseudonocardiales</taxon>
        <taxon>Pseudonocardiaceae</taxon>
        <taxon>Streptoalloteichus</taxon>
    </lineage>
</organism>
<keyword evidence="3" id="KW-1185">Reference proteome</keyword>
<dbReference type="Pfam" id="PF21806">
    <property type="entry name" value="DUF6879"/>
    <property type="match status" value="1"/>
</dbReference>
<evidence type="ECO:0000313" key="3">
    <source>
        <dbReference type="Proteomes" id="UP001205311"/>
    </source>
</evidence>